<dbReference type="InterPro" id="IPR027417">
    <property type="entry name" value="P-loop_NTPase"/>
</dbReference>
<dbReference type="AlphaFoldDB" id="A0A2R3QW68"/>
<evidence type="ECO:0000313" key="2">
    <source>
        <dbReference type="Proteomes" id="UP000238327"/>
    </source>
</evidence>
<proteinExistence type="predicted"/>
<dbReference type="Proteomes" id="UP000238327">
    <property type="component" value="Chromosome"/>
</dbReference>
<dbReference type="GO" id="GO:0016301">
    <property type="term" value="F:kinase activity"/>
    <property type="evidence" value="ECO:0007669"/>
    <property type="project" value="UniProtKB-KW"/>
</dbReference>
<keyword evidence="1" id="KW-0808">Transferase</keyword>
<name>A0A2R3QW68_ECTME</name>
<protein>
    <submittedName>
        <fullName evidence="1">Kinase</fullName>
    </submittedName>
</protein>
<reference evidence="1 2" key="1">
    <citation type="submission" date="2018-03" db="EMBL/GenBank/DDBJ databases">
        <title>Complete genome sequence and methylome analysis of Pseudomonas mendocina NEB 698.</title>
        <authorList>
            <person name="Morgan R.D."/>
        </authorList>
    </citation>
    <scope>NUCLEOTIDE SEQUENCE [LARGE SCALE GENOMIC DNA]</scope>
    <source>
        <strain evidence="1 2">NEB698</strain>
    </source>
</reference>
<dbReference type="EMBL" id="CP027657">
    <property type="protein sequence ID" value="AVO55996.1"/>
    <property type="molecule type" value="Genomic_DNA"/>
</dbReference>
<accession>A0A2R3QW68</accession>
<dbReference type="OrthoDB" id="8913805at2"/>
<sequence>MRRVVNPDDYLETPEGRVFTTERNRQAWEQAYAAIDTLLTAASTLYLVMGVQGAGKSSWIARHIGELEHDAVFFDAALPARQHRQRLLAMAQAKGVSVIAVFVQASLEQALARNALRTPDKVVPEVALRSVFTLLEPPHVEEGFASVVQVAAQA</sequence>
<evidence type="ECO:0000313" key="1">
    <source>
        <dbReference type="EMBL" id="AVO55996.1"/>
    </source>
</evidence>
<dbReference type="SUPFAM" id="SSF52540">
    <property type="entry name" value="P-loop containing nucleoside triphosphate hydrolases"/>
    <property type="match status" value="1"/>
</dbReference>
<dbReference type="Gene3D" id="3.40.50.300">
    <property type="entry name" value="P-loop containing nucleotide triphosphate hydrolases"/>
    <property type="match status" value="1"/>
</dbReference>
<gene>
    <name evidence="1" type="ORF">C7A17_25685</name>
</gene>
<organism evidence="1 2">
    <name type="scientific">Ectopseudomonas mendocina</name>
    <name type="common">Pseudomonas mendocina</name>
    <dbReference type="NCBI Taxonomy" id="300"/>
    <lineage>
        <taxon>Bacteria</taxon>
        <taxon>Pseudomonadati</taxon>
        <taxon>Pseudomonadota</taxon>
        <taxon>Gammaproteobacteria</taxon>
        <taxon>Pseudomonadales</taxon>
        <taxon>Pseudomonadaceae</taxon>
        <taxon>Ectopseudomonas</taxon>
    </lineage>
</organism>
<keyword evidence="1" id="KW-0418">Kinase</keyword>